<comment type="subcellular location">
    <subcellularLocation>
        <location evidence="1">Membrane</location>
        <topology evidence="1">Single-pass membrane protein</topology>
    </subcellularLocation>
</comment>
<feature type="region of interest" description="Disordered" evidence="5">
    <location>
        <begin position="273"/>
        <end position="305"/>
    </location>
</feature>
<evidence type="ECO:0000256" key="5">
    <source>
        <dbReference type="SAM" id="MobiDB-lite"/>
    </source>
</evidence>
<dbReference type="GO" id="GO:0120015">
    <property type="term" value="F:sterol transfer activity"/>
    <property type="evidence" value="ECO:0007669"/>
    <property type="project" value="TreeGrafter"/>
</dbReference>
<keyword evidence="3" id="KW-1133">Transmembrane helix</keyword>
<dbReference type="FunFam" id="2.30.29.30:FF:000008">
    <property type="entry name" value="GRAM domain containing 1B"/>
    <property type="match status" value="1"/>
</dbReference>
<feature type="compositionally biased region" description="Polar residues" evidence="5">
    <location>
        <begin position="273"/>
        <end position="288"/>
    </location>
</feature>
<dbReference type="InterPro" id="IPR004182">
    <property type="entry name" value="GRAM"/>
</dbReference>
<dbReference type="Gene3D" id="2.30.29.30">
    <property type="entry name" value="Pleckstrin-homology domain (PH domain)/Phosphotyrosine-binding domain (PTB)"/>
    <property type="match status" value="1"/>
</dbReference>
<dbReference type="SMART" id="SM00568">
    <property type="entry name" value="GRAM"/>
    <property type="match status" value="1"/>
</dbReference>
<dbReference type="InterPro" id="IPR011993">
    <property type="entry name" value="PH-like_dom_sf"/>
</dbReference>
<organism evidence="7 8">
    <name type="scientific">Rotaria sordida</name>
    <dbReference type="NCBI Taxonomy" id="392033"/>
    <lineage>
        <taxon>Eukaryota</taxon>
        <taxon>Metazoa</taxon>
        <taxon>Spiralia</taxon>
        <taxon>Gnathifera</taxon>
        <taxon>Rotifera</taxon>
        <taxon>Eurotatoria</taxon>
        <taxon>Bdelloidea</taxon>
        <taxon>Philodinida</taxon>
        <taxon>Philodinidae</taxon>
        <taxon>Rotaria</taxon>
    </lineage>
</organism>
<dbReference type="GO" id="GO:0140268">
    <property type="term" value="C:endoplasmic reticulum-plasma membrane contact site"/>
    <property type="evidence" value="ECO:0007669"/>
    <property type="project" value="TreeGrafter"/>
</dbReference>
<dbReference type="GO" id="GO:0032366">
    <property type="term" value="P:intracellular sterol transport"/>
    <property type="evidence" value="ECO:0007669"/>
    <property type="project" value="TreeGrafter"/>
</dbReference>
<proteinExistence type="predicted"/>
<evidence type="ECO:0000256" key="2">
    <source>
        <dbReference type="ARBA" id="ARBA00022692"/>
    </source>
</evidence>
<dbReference type="Pfam" id="PF02893">
    <property type="entry name" value="GRAM"/>
    <property type="match status" value="1"/>
</dbReference>
<dbReference type="Proteomes" id="UP000663874">
    <property type="component" value="Unassembled WGS sequence"/>
</dbReference>
<dbReference type="AlphaFoldDB" id="A0A819W0X3"/>
<dbReference type="GO" id="GO:0005886">
    <property type="term" value="C:plasma membrane"/>
    <property type="evidence" value="ECO:0007669"/>
    <property type="project" value="TreeGrafter"/>
</dbReference>
<evidence type="ECO:0000256" key="1">
    <source>
        <dbReference type="ARBA" id="ARBA00004167"/>
    </source>
</evidence>
<keyword evidence="4" id="KW-0472">Membrane</keyword>
<comment type="caution">
    <text evidence="7">The sequence shown here is derived from an EMBL/GenBank/DDBJ whole genome shotgun (WGS) entry which is preliminary data.</text>
</comment>
<dbReference type="GO" id="GO:0005789">
    <property type="term" value="C:endoplasmic reticulum membrane"/>
    <property type="evidence" value="ECO:0007669"/>
    <property type="project" value="TreeGrafter"/>
</dbReference>
<feature type="region of interest" description="Disordered" evidence="5">
    <location>
        <begin position="324"/>
        <end position="362"/>
    </location>
</feature>
<gene>
    <name evidence="7" type="ORF">FNK824_LOCUS32131</name>
</gene>
<evidence type="ECO:0000256" key="3">
    <source>
        <dbReference type="ARBA" id="ARBA00022989"/>
    </source>
</evidence>
<feature type="region of interest" description="Disordered" evidence="5">
    <location>
        <begin position="637"/>
        <end position="664"/>
    </location>
</feature>
<name>A0A819W0X3_9BILA</name>
<dbReference type="PANTHER" id="PTHR23319:SF4">
    <property type="entry name" value="GRAM DOMAIN CONTAINING 1B, ISOFORM E"/>
    <property type="match status" value="1"/>
</dbReference>
<dbReference type="PANTHER" id="PTHR23319">
    <property type="entry name" value="GRAM DOMAIN CONTAINING 1B, ISOFORM E"/>
    <property type="match status" value="1"/>
</dbReference>
<feature type="compositionally biased region" description="Low complexity" evidence="5">
    <location>
        <begin position="324"/>
        <end position="338"/>
    </location>
</feature>
<sequence>MSQIPPVIILDGTNISYSSECSPPKEESSQVALISSSITLPVGPRQQLNNISSQTCNTSSNISGTTYYFNETNSSDKQTDIVNLPNNESSNIKMFVVSSPSHSNDISFEENKSILNESTDKVNLSSLSYLQTKHRKIDHRRNKSEPVINANLVDLSSINSYPRTTILESSSTSTTSNESAITNNSSYEKKRKSSKKINSPSINMKKRNENNISSPTQEKSSSSSSATKKKKPCFRNLRIKNDFNNEILPIRSNIINIEKENLLIENEKNQILTQRNSSSEKLSSNNIKSFSSTDPSSSSLSSNSPIVSSNSLLNNTKHNNIVANASSSSSSSSSISNVRSFTYENSSKERRHKKQRRHSSIVQQNLHHLSSLSYTMRRTKSYRIRKYSTEKMKHRIIQVNHSTKSVSFPLSTNINNQLFPISSTQIHSVKTTTTNAFLTAAAILKYWPFQSTYRQRNEEFRKVFKDVPNDERLIVDYSCAWQKEILIQGRMYISQNYLCFYANFLKWETSLCLKFKDIIGITREKTAKVIPNAIEVRTNKNEKYFFASFATRDKTYAMIFRIWQTVLIDQPISSQQLWNMIHQCYGDDLDMTTDEEDTYNKQSISSTSEKNSPIQQTKNETNDKYCGVTPNSVCSKSSEKEEIDDHSSVSSCGGRQIDDDSYNDIDDNQNVIPIGEEANSNTLIRQSNSNINKQDNCFISMAVVPETNYLSKCSCQSHLAILSKPHQSIH</sequence>
<protein>
    <recommendedName>
        <fullName evidence="6">GRAM domain-containing protein</fullName>
    </recommendedName>
</protein>
<feature type="compositionally biased region" description="Polar residues" evidence="5">
    <location>
        <begin position="600"/>
        <end position="619"/>
    </location>
</feature>
<evidence type="ECO:0000256" key="4">
    <source>
        <dbReference type="ARBA" id="ARBA00023136"/>
    </source>
</evidence>
<dbReference type="EMBL" id="CAJOBE010010817">
    <property type="protein sequence ID" value="CAF4117213.1"/>
    <property type="molecule type" value="Genomic_DNA"/>
</dbReference>
<feature type="compositionally biased region" description="Low complexity" evidence="5">
    <location>
        <begin position="289"/>
        <end position="305"/>
    </location>
</feature>
<dbReference type="GO" id="GO:0032934">
    <property type="term" value="F:sterol binding"/>
    <property type="evidence" value="ECO:0007669"/>
    <property type="project" value="TreeGrafter"/>
</dbReference>
<evidence type="ECO:0000313" key="7">
    <source>
        <dbReference type="EMBL" id="CAF4117213.1"/>
    </source>
</evidence>
<feature type="compositionally biased region" description="Basic and acidic residues" evidence="5">
    <location>
        <begin position="637"/>
        <end position="647"/>
    </location>
</feature>
<reference evidence="7" key="1">
    <citation type="submission" date="2021-02" db="EMBL/GenBank/DDBJ databases">
        <authorList>
            <person name="Nowell W R."/>
        </authorList>
    </citation>
    <scope>NUCLEOTIDE SEQUENCE</scope>
</reference>
<accession>A0A819W0X3</accession>
<feature type="compositionally biased region" description="Low complexity" evidence="5">
    <location>
        <begin position="167"/>
        <end position="186"/>
    </location>
</feature>
<feature type="compositionally biased region" description="Basic residues" evidence="5">
    <location>
        <begin position="349"/>
        <end position="359"/>
    </location>
</feature>
<feature type="compositionally biased region" description="Low complexity" evidence="5">
    <location>
        <begin position="213"/>
        <end position="226"/>
    </location>
</feature>
<dbReference type="CDD" id="cd13220">
    <property type="entry name" value="PH-GRAM_GRAMDC"/>
    <property type="match status" value="1"/>
</dbReference>
<evidence type="ECO:0000259" key="6">
    <source>
        <dbReference type="SMART" id="SM00568"/>
    </source>
</evidence>
<feature type="domain" description="GRAM" evidence="6">
    <location>
        <begin position="458"/>
        <end position="525"/>
    </location>
</feature>
<feature type="region of interest" description="Disordered" evidence="5">
    <location>
        <begin position="596"/>
        <end position="623"/>
    </location>
</feature>
<evidence type="ECO:0000313" key="8">
    <source>
        <dbReference type="Proteomes" id="UP000663874"/>
    </source>
</evidence>
<dbReference type="InterPro" id="IPR051482">
    <property type="entry name" value="Cholesterol_transport"/>
</dbReference>
<feature type="region of interest" description="Disordered" evidence="5">
    <location>
        <begin position="167"/>
        <end position="233"/>
    </location>
</feature>
<keyword evidence="2" id="KW-0812">Transmembrane</keyword>